<dbReference type="PANTHER" id="PTHR43280:SF32">
    <property type="entry name" value="TRANSCRIPTIONAL REGULATORY PROTEIN"/>
    <property type="match status" value="1"/>
</dbReference>
<dbReference type="GO" id="GO:0003700">
    <property type="term" value="F:DNA-binding transcription factor activity"/>
    <property type="evidence" value="ECO:0007669"/>
    <property type="project" value="InterPro"/>
</dbReference>
<keyword evidence="3" id="KW-0804">Transcription</keyword>
<dbReference type="SUPFAM" id="SSF46689">
    <property type="entry name" value="Homeodomain-like"/>
    <property type="match status" value="1"/>
</dbReference>
<reference evidence="5 6" key="1">
    <citation type="submission" date="2018-08" db="EMBL/GenBank/DDBJ databases">
        <title>Fibrisoma montanum sp. nov., isolated from Danxia mountain soil.</title>
        <authorList>
            <person name="Huang Y."/>
        </authorList>
    </citation>
    <scope>NUCLEOTIDE SEQUENCE [LARGE SCALE GENOMIC DNA]</scope>
    <source>
        <strain evidence="5 6">HYT19</strain>
    </source>
</reference>
<dbReference type="RefSeq" id="WP_119671512.1">
    <property type="nucleotide sequence ID" value="NZ_QXED01000014.1"/>
</dbReference>
<evidence type="ECO:0000313" key="6">
    <source>
        <dbReference type="Proteomes" id="UP000283523"/>
    </source>
</evidence>
<feature type="domain" description="HTH araC/xylS-type" evidence="4">
    <location>
        <begin position="193"/>
        <end position="294"/>
    </location>
</feature>
<protein>
    <submittedName>
        <fullName evidence="5">AraC family transcriptional regulator</fullName>
    </submittedName>
</protein>
<keyword evidence="1" id="KW-0805">Transcription regulation</keyword>
<dbReference type="Proteomes" id="UP000283523">
    <property type="component" value="Unassembled WGS sequence"/>
</dbReference>
<evidence type="ECO:0000256" key="1">
    <source>
        <dbReference type="ARBA" id="ARBA00023015"/>
    </source>
</evidence>
<organism evidence="5 6">
    <name type="scientific">Fibrisoma montanum</name>
    <dbReference type="NCBI Taxonomy" id="2305895"/>
    <lineage>
        <taxon>Bacteria</taxon>
        <taxon>Pseudomonadati</taxon>
        <taxon>Bacteroidota</taxon>
        <taxon>Cytophagia</taxon>
        <taxon>Cytophagales</taxon>
        <taxon>Spirosomataceae</taxon>
        <taxon>Fibrisoma</taxon>
    </lineage>
</organism>
<proteinExistence type="predicted"/>
<dbReference type="PANTHER" id="PTHR43280">
    <property type="entry name" value="ARAC-FAMILY TRANSCRIPTIONAL REGULATOR"/>
    <property type="match status" value="1"/>
</dbReference>
<keyword evidence="2" id="KW-0238">DNA-binding</keyword>
<dbReference type="Gene3D" id="1.10.10.60">
    <property type="entry name" value="Homeodomain-like"/>
    <property type="match status" value="2"/>
</dbReference>
<dbReference type="InterPro" id="IPR009057">
    <property type="entry name" value="Homeodomain-like_sf"/>
</dbReference>
<evidence type="ECO:0000259" key="4">
    <source>
        <dbReference type="PROSITE" id="PS01124"/>
    </source>
</evidence>
<dbReference type="Pfam" id="PF12833">
    <property type="entry name" value="HTH_18"/>
    <property type="match status" value="1"/>
</dbReference>
<dbReference type="InterPro" id="IPR020449">
    <property type="entry name" value="Tscrpt_reg_AraC-type_HTH"/>
</dbReference>
<dbReference type="PROSITE" id="PS01124">
    <property type="entry name" value="HTH_ARAC_FAMILY_2"/>
    <property type="match status" value="1"/>
</dbReference>
<dbReference type="InterPro" id="IPR018060">
    <property type="entry name" value="HTH_AraC"/>
</dbReference>
<dbReference type="OrthoDB" id="643086at2"/>
<comment type="caution">
    <text evidence="5">The sequence shown here is derived from an EMBL/GenBank/DDBJ whole genome shotgun (WGS) entry which is preliminary data.</text>
</comment>
<sequence>MIVYDTIKKYSETFNNKTQHPLISLVNLDQSKPLMRSKFTLGFYAVVVKETRCGDLRYGNQYYDYSEGTLVFFGPGQIVGNEPEGELHQPYGKALIFHPDLIKGTSLGKQIHDYSYFSYQSNEALHLSEKEREVVMTCFSNIATEVSQNIDRHSKALIVANLELLLKYCSRFYDRQFITRSHVNSGLIEQFEQKLNEYLLSDTLKADGVPTVAYFASELHLSPNYFGDLIKKETGKSALEYIHLHLIDLAKERLFDTSKSISEIAYELGFKYPQHFTRFFKQQVGATPLAYRSGVN</sequence>
<dbReference type="SMART" id="SM00342">
    <property type="entry name" value="HTH_ARAC"/>
    <property type="match status" value="1"/>
</dbReference>
<evidence type="ECO:0000256" key="3">
    <source>
        <dbReference type="ARBA" id="ARBA00023163"/>
    </source>
</evidence>
<keyword evidence="6" id="KW-1185">Reference proteome</keyword>
<gene>
    <name evidence="5" type="ORF">DYU11_30235</name>
</gene>
<dbReference type="GO" id="GO:0043565">
    <property type="term" value="F:sequence-specific DNA binding"/>
    <property type="evidence" value="ECO:0007669"/>
    <property type="project" value="InterPro"/>
</dbReference>
<dbReference type="EMBL" id="QXED01000014">
    <property type="protein sequence ID" value="RIV18012.1"/>
    <property type="molecule type" value="Genomic_DNA"/>
</dbReference>
<accession>A0A418LXD5</accession>
<evidence type="ECO:0000313" key="5">
    <source>
        <dbReference type="EMBL" id="RIV18012.1"/>
    </source>
</evidence>
<name>A0A418LXD5_9BACT</name>
<dbReference type="AlphaFoldDB" id="A0A418LXD5"/>
<evidence type="ECO:0000256" key="2">
    <source>
        <dbReference type="ARBA" id="ARBA00023125"/>
    </source>
</evidence>
<dbReference type="PRINTS" id="PR00032">
    <property type="entry name" value="HTHARAC"/>
</dbReference>